<evidence type="ECO:0000313" key="1">
    <source>
        <dbReference type="EMBL" id="TDX23729.1"/>
    </source>
</evidence>
<dbReference type="Proteomes" id="UP000294489">
    <property type="component" value="Unassembled WGS sequence"/>
</dbReference>
<organism evidence="1 2">
    <name type="scientific">Modicisalibacter xianhensis</name>
    <dbReference type="NCBI Taxonomy" id="442341"/>
    <lineage>
        <taxon>Bacteria</taxon>
        <taxon>Pseudomonadati</taxon>
        <taxon>Pseudomonadota</taxon>
        <taxon>Gammaproteobacteria</taxon>
        <taxon>Oceanospirillales</taxon>
        <taxon>Halomonadaceae</taxon>
        <taxon>Modicisalibacter</taxon>
    </lineage>
</organism>
<dbReference type="OrthoDB" id="7068948at2"/>
<sequence length="81" mass="9336">MVTEARFKIRDFGRDTWCNSVDELIATLRSRYATKSVSVQYRTKATGSSRVVFVDVDPDAIRHSYQDRNEVDFCLIESEAL</sequence>
<protein>
    <submittedName>
        <fullName evidence="1">Uncharacterized protein</fullName>
    </submittedName>
</protein>
<dbReference type="AlphaFoldDB" id="A0A4R8FDE1"/>
<name>A0A4R8FDE1_9GAMM</name>
<dbReference type="EMBL" id="SOEC01000024">
    <property type="protein sequence ID" value="TDX23729.1"/>
    <property type="molecule type" value="Genomic_DNA"/>
</dbReference>
<gene>
    <name evidence="1" type="ORF">DFO67_12446</name>
</gene>
<reference evidence="1 2" key="1">
    <citation type="submission" date="2019-03" db="EMBL/GenBank/DDBJ databases">
        <title>Freshwater and sediment microbial communities from various areas in North America, analyzing microbe dynamics in response to fracking.</title>
        <authorList>
            <person name="Lamendella R."/>
        </authorList>
    </citation>
    <scope>NUCLEOTIDE SEQUENCE [LARGE SCALE GENOMIC DNA]</scope>
    <source>
        <strain evidence="1 2">6_TX</strain>
    </source>
</reference>
<comment type="caution">
    <text evidence="1">The sequence shown here is derived from an EMBL/GenBank/DDBJ whole genome shotgun (WGS) entry which is preliminary data.</text>
</comment>
<accession>A0A4R8FDE1</accession>
<proteinExistence type="predicted"/>
<dbReference type="RefSeq" id="WP_134020638.1">
    <property type="nucleotide sequence ID" value="NZ_SOEC01000024.1"/>
</dbReference>
<evidence type="ECO:0000313" key="2">
    <source>
        <dbReference type="Proteomes" id="UP000294489"/>
    </source>
</evidence>